<accession>A0ACB8BS70</accession>
<dbReference type="EMBL" id="MU266357">
    <property type="protein sequence ID" value="KAH7928113.1"/>
    <property type="molecule type" value="Genomic_DNA"/>
</dbReference>
<evidence type="ECO:0000313" key="2">
    <source>
        <dbReference type="Proteomes" id="UP000790709"/>
    </source>
</evidence>
<name>A0ACB8BS70_9AGAM</name>
<protein>
    <submittedName>
        <fullName evidence="1">Uncharacterized protein</fullName>
    </submittedName>
</protein>
<reference evidence="1" key="1">
    <citation type="journal article" date="2021" name="New Phytol.">
        <title>Evolutionary innovations through gain and loss of genes in the ectomycorrhizal Boletales.</title>
        <authorList>
            <person name="Wu G."/>
            <person name="Miyauchi S."/>
            <person name="Morin E."/>
            <person name="Kuo A."/>
            <person name="Drula E."/>
            <person name="Varga T."/>
            <person name="Kohler A."/>
            <person name="Feng B."/>
            <person name="Cao Y."/>
            <person name="Lipzen A."/>
            <person name="Daum C."/>
            <person name="Hundley H."/>
            <person name="Pangilinan J."/>
            <person name="Johnson J."/>
            <person name="Barry K."/>
            <person name="LaButti K."/>
            <person name="Ng V."/>
            <person name="Ahrendt S."/>
            <person name="Min B."/>
            <person name="Choi I.G."/>
            <person name="Park H."/>
            <person name="Plett J.M."/>
            <person name="Magnuson J."/>
            <person name="Spatafora J.W."/>
            <person name="Nagy L.G."/>
            <person name="Henrissat B."/>
            <person name="Grigoriev I.V."/>
            <person name="Yang Z.L."/>
            <person name="Xu J."/>
            <person name="Martin F.M."/>
        </authorList>
    </citation>
    <scope>NUCLEOTIDE SEQUENCE</scope>
    <source>
        <strain evidence="1">KUC20120723A-06</strain>
    </source>
</reference>
<proteinExistence type="predicted"/>
<dbReference type="Proteomes" id="UP000790709">
    <property type="component" value="Unassembled WGS sequence"/>
</dbReference>
<keyword evidence="2" id="KW-1185">Reference proteome</keyword>
<gene>
    <name evidence="1" type="ORF">BV22DRAFT_229196</name>
</gene>
<sequence length="205" mass="22879">MWVARPARVGPAETPCPMGVLLQVLCGWRAGLLGLTVRPGHEGQQPLRTLCINFDHVTKRLQATQVLVSLSLNQRTSSDLPYYTSPNLCHRKMLATTTFFGLLAFASIATATSTGSCVYKKLREGQWDFYAYNNHYCHSTSKEPGRAWSGESSKNDYGCTTILGDITKKSIGSFVFSGDSRHELVLYTGHSKCRWCLYTPFVMLR</sequence>
<comment type="caution">
    <text evidence="1">The sequence shown here is derived from an EMBL/GenBank/DDBJ whole genome shotgun (WGS) entry which is preliminary data.</text>
</comment>
<organism evidence="1 2">
    <name type="scientific">Leucogyrophana mollusca</name>
    <dbReference type="NCBI Taxonomy" id="85980"/>
    <lineage>
        <taxon>Eukaryota</taxon>
        <taxon>Fungi</taxon>
        <taxon>Dikarya</taxon>
        <taxon>Basidiomycota</taxon>
        <taxon>Agaricomycotina</taxon>
        <taxon>Agaricomycetes</taxon>
        <taxon>Agaricomycetidae</taxon>
        <taxon>Boletales</taxon>
        <taxon>Boletales incertae sedis</taxon>
        <taxon>Leucogyrophana</taxon>
    </lineage>
</organism>
<evidence type="ECO:0000313" key="1">
    <source>
        <dbReference type="EMBL" id="KAH7928113.1"/>
    </source>
</evidence>